<evidence type="ECO:0000313" key="3">
    <source>
        <dbReference type="Proteomes" id="UP001596022"/>
    </source>
</evidence>
<keyword evidence="3" id="KW-1185">Reference proteome</keyword>
<comment type="caution">
    <text evidence="2">The sequence shown here is derived from an EMBL/GenBank/DDBJ whole genome shotgun (WGS) entry which is preliminary data.</text>
</comment>
<dbReference type="Proteomes" id="UP001596022">
    <property type="component" value="Unassembled WGS sequence"/>
</dbReference>
<name>A0ABV9GNQ3_9BACL</name>
<sequence length="85" mass="9733">MADLTNPSTFPFRDPKLPDSNRGTKSISLKKAARVSLYTLLKPTKLPFKINHSGATLRNVPFRVKQQALYLDWRFMVIRMASLLI</sequence>
<dbReference type="RefSeq" id="WP_376845603.1">
    <property type="nucleotide sequence ID" value="NZ_JBHSFW010000002.1"/>
</dbReference>
<reference evidence="3" key="1">
    <citation type="journal article" date="2019" name="Int. J. Syst. Evol. Microbiol.">
        <title>The Global Catalogue of Microorganisms (GCM) 10K type strain sequencing project: providing services to taxonomists for standard genome sequencing and annotation.</title>
        <authorList>
            <consortium name="The Broad Institute Genomics Platform"/>
            <consortium name="The Broad Institute Genome Sequencing Center for Infectious Disease"/>
            <person name="Wu L."/>
            <person name="Ma J."/>
        </authorList>
    </citation>
    <scope>NUCLEOTIDE SEQUENCE [LARGE SCALE GENOMIC DNA]</scope>
    <source>
        <strain evidence="3">CGMCC 1.16306</strain>
    </source>
</reference>
<dbReference type="EMBL" id="JBHSFW010000002">
    <property type="protein sequence ID" value="MFC4618556.1"/>
    <property type="molecule type" value="Genomic_DNA"/>
</dbReference>
<proteinExistence type="predicted"/>
<accession>A0ABV9GNQ3</accession>
<organism evidence="2 3">
    <name type="scientific">Camelliibacillus cellulosilyticus</name>
    <dbReference type="NCBI Taxonomy" id="2174486"/>
    <lineage>
        <taxon>Bacteria</taxon>
        <taxon>Bacillati</taxon>
        <taxon>Bacillota</taxon>
        <taxon>Bacilli</taxon>
        <taxon>Bacillales</taxon>
        <taxon>Sporolactobacillaceae</taxon>
        <taxon>Camelliibacillus</taxon>
    </lineage>
</organism>
<gene>
    <name evidence="2" type="ORF">ACFO4N_07380</name>
</gene>
<feature type="region of interest" description="Disordered" evidence="1">
    <location>
        <begin position="1"/>
        <end position="24"/>
    </location>
</feature>
<protein>
    <submittedName>
        <fullName evidence="2">Uncharacterized protein</fullName>
    </submittedName>
</protein>
<evidence type="ECO:0000256" key="1">
    <source>
        <dbReference type="SAM" id="MobiDB-lite"/>
    </source>
</evidence>
<evidence type="ECO:0000313" key="2">
    <source>
        <dbReference type="EMBL" id="MFC4618556.1"/>
    </source>
</evidence>